<organism evidence="1 2">
    <name type="scientific">Fodinibius halophilus</name>
    <dbReference type="NCBI Taxonomy" id="1736908"/>
    <lineage>
        <taxon>Bacteria</taxon>
        <taxon>Pseudomonadati</taxon>
        <taxon>Balneolota</taxon>
        <taxon>Balneolia</taxon>
        <taxon>Balneolales</taxon>
        <taxon>Balneolaceae</taxon>
        <taxon>Fodinibius</taxon>
    </lineage>
</organism>
<dbReference type="EMBL" id="JAALLS010000015">
    <property type="protein sequence ID" value="NGP89030.1"/>
    <property type="molecule type" value="Genomic_DNA"/>
</dbReference>
<gene>
    <name evidence="1" type="ORF">G3569_11755</name>
</gene>
<sequence length="256" mass="29006">MSNQELKGKPGERDLEQWAKETDKGKHIFVWKHFMAGKEFQGWELLKSISEPLQDDLLMHTYMWSNTQNNEQLVKINILESTSWRQSQKNLLSFFDNFEAPSLDRAETKDINVGDIAFVGFGEIVQAITFSRANMLARVQSVGDEGLPVTEITAQLDRFFGERPAPSKEGVRPEFEHFEASSNTTAINEAITLSVEAIDPLKRDLWYKFIASGGELAVEDEQLRFQSNKEGKFEITAYAITEEGFAEGSTITVNVE</sequence>
<name>A0A6M1TKI7_9BACT</name>
<keyword evidence="2" id="KW-1185">Reference proteome</keyword>
<evidence type="ECO:0000313" key="2">
    <source>
        <dbReference type="Proteomes" id="UP000479132"/>
    </source>
</evidence>
<reference evidence="1 2" key="1">
    <citation type="submission" date="2020-02" db="EMBL/GenBank/DDBJ databases">
        <title>Aliifodinibius halophilus 2W32, complete genome.</title>
        <authorList>
            <person name="Li Y."/>
            <person name="Wu S."/>
        </authorList>
    </citation>
    <scope>NUCLEOTIDE SEQUENCE [LARGE SCALE GENOMIC DNA]</scope>
    <source>
        <strain evidence="1 2">2W32</strain>
    </source>
</reference>
<comment type="caution">
    <text evidence="1">The sequence shown here is derived from an EMBL/GenBank/DDBJ whole genome shotgun (WGS) entry which is preliminary data.</text>
</comment>
<dbReference type="RefSeq" id="WP_165269355.1">
    <property type="nucleotide sequence ID" value="NZ_JAALLS010000015.1"/>
</dbReference>
<dbReference type="AlphaFoldDB" id="A0A6M1TKI7"/>
<protein>
    <submittedName>
        <fullName evidence="1">Uncharacterized protein</fullName>
    </submittedName>
</protein>
<evidence type="ECO:0000313" key="1">
    <source>
        <dbReference type="EMBL" id="NGP89030.1"/>
    </source>
</evidence>
<proteinExistence type="predicted"/>
<dbReference type="Proteomes" id="UP000479132">
    <property type="component" value="Unassembled WGS sequence"/>
</dbReference>
<accession>A0A6M1TKI7</accession>